<dbReference type="GeneID" id="109266840"/>
<keyword evidence="3" id="KW-0675">Receptor</keyword>
<evidence type="ECO:0000256" key="1">
    <source>
        <dbReference type="SAM" id="MobiDB-lite"/>
    </source>
</evidence>
<sequence length="118" mass="11841">MGPPVPGGWSWELEARDMNKIFPQGDGNGNAAAGTKALPGGEGQASCAMTGGAASQPAGSVTASAPVPRARMRTRPCAGMCPRASPASSWPAVETRLPGSTRTKSVMALTTAGTAQMN</sequence>
<accession>A0A9W2UXB8</accession>
<keyword evidence="3" id="KW-0449">Lipoprotein</keyword>
<name>A0A9W2UXB8_PANPR</name>
<evidence type="ECO:0000313" key="3">
    <source>
        <dbReference type="RefSeq" id="XP_053751057.1"/>
    </source>
</evidence>
<dbReference type="RefSeq" id="XP_053751057.1">
    <property type="nucleotide sequence ID" value="XM_053895082.1"/>
</dbReference>
<feature type="region of interest" description="Disordered" evidence="1">
    <location>
        <begin position="20"/>
        <end position="97"/>
    </location>
</feature>
<protein>
    <submittedName>
        <fullName evidence="3">Low-density lipoprotein receptor class A domain-containing protein 1 isoform X2</fullName>
    </submittedName>
</protein>
<keyword evidence="2" id="KW-1185">Reference proteome</keyword>
<organism evidence="2 3">
    <name type="scientific">Panthera pardus</name>
    <name type="common">Leopard</name>
    <name type="synonym">Felis pardus</name>
    <dbReference type="NCBI Taxonomy" id="9691"/>
    <lineage>
        <taxon>Eukaryota</taxon>
        <taxon>Metazoa</taxon>
        <taxon>Chordata</taxon>
        <taxon>Craniata</taxon>
        <taxon>Vertebrata</taxon>
        <taxon>Euteleostomi</taxon>
        <taxon>Mammalia</taxon>
        <taxon>Eutheria</taxon>
        <taxon>Laurasiatheria</taxon>
        <taxon>Carnivora</taxon>
        <taxon>Feliformia</taxon>
        <taxon>Felidae</taxon>
        <taxon>Pantherinae</taxon>
        <taxon>Panthera</taxon>
    </lineage>
</organism>
<gene>
    <name evidence="3" type="primary">LDLRAD1</name>
</gene>
<dbReference type="Proteomes" id="UP001165780">
    <property type="component" value="Unplaced"/>
</dbReference>
<reference evidence="3" key="1">
    <citation type="submission" date="2025-08" db="UniProtKB">
        <authorList>
            <consortium name="RefSeq"/>
        </authorList>
    </citation>
    <scope>IDENTIFICATION</scope>
    <source>
        <tissue evidence="3">Whole blood</tissue>
    </source>
</reference>
<dbReference type="CTD" id="388633"/>
<proteinExistence type="predicted"/>
<evidence type="ECO:0000313" key="2">
    <source>
        <dbReference type="Proteomes" id="UP001165780"/>
    </source>
</evidence>
<dbReference type="AlphaFoldDB" id="A0A9W2UXB8"/>